<name>A0ABU1ZKM2_9BURK</name>
<evidence type="ECO:0000259" key="2">
    <source>
        <dbReference type="Pfam" id="PF00501"/>
    </source>
</evidence>
<keyword evidence="4" id="KW-1185">Reference proteome</keyword>
<evidence type="ECO:0000313" key="4">
    <source>
        <dbReference type="Proteomes" id="UP001268089"/>
    </source>
</evidence>
<dbReference type="PANTHER" id="PTHR43767">
    <property type="entry name" value="LONG-CHAIN-FATTY-ACID--COA LIGASE"/>
    <property type="match status" value="1"/>
</dbReference>
<dbReference type="RefSeq" id="WP_310340698.1">
    <property type="nucleotide sequence ID" value="NZ_JAVDXO010000002.1"/>
</dbReference>
<dbReference type="SUPFAM" id="SSF56801">
    <property type="entry name" value="Acetyl-CoA synthetase-like"/>
    <property type="match status" value="1"/>
</dbReference>
<comment type="caution">
    <text evidence="3">The sequence shown here is derived from an EMBL/GenBank/DDBJ whole genome shotgun (WGS) entry which is preliminary data.</text>
</comment>
<accession>A0ABU1ZKM2</accession>
<evidence type="ECO:0000256" key="1">
    <source>
        <dbReference type="ARBA" id="ARBA00022598"/>
    </source>
</evidence>
<feature type="domain" description="AMP-dependent synthetase/ligase" evidence="2">
    <location>
        <begin position="26"/>
        <end position="296"/>
    </location>
</feature>
<gene>
    <name evidence="3" type="ORF">J2X15_001375</name>
</gene>
<dbReference type="Pfam" id="PF00501">
    <property type="entry name" value="AMP-binding"/>
    <property type="match status" value="1"/>
</dbReference>
<dbReference type="Gene3D" id="3.30.300.30">
    <property type="match status" value="1"/>
</dbReference>
<dbReference type="EMBL" id="JAVDXO010000002">
    <property type="protein sequence ID" value="MDR7306097.1"/>
    <property type="molecule type" value="Genomic_DNA"/>
</dbReference>
<dbReference type="InterPro" id="IPR045851">
    <property type="entry name" value="AMP-bd_C_sf"/>
</dbReference>
<dbReference type="Proteomes" id="UP001268089">
    <property type="component" value="Unassembled WGS sequence"/>
</dbReference>
<dbReference type="Gene3D" id="3.40.50.12780">
    <property type="entry name" value="N-terminal domain of ligase-like"/>
    <property type="match status" value="1"/>
</dbReference>
<proteinExistence type="predicted"/>
<dbReference type="InterPro" id="IPR042099">
    <property type="entry name" value="ANL_N_sf"/>
</dbReference>
<keyword evidence="1 3" id="KW-0436">Ligase</keyword>
<dbReference type="GO" id="GO:0016874">
    <property type="term" value="F:ligase activity"/>
    <property type="evidence" value="ECO:0007669"/>
    <property type="project" value="UniProtKB-KW"/>
</dbReference>
<dbReference type="InterPro" id="IPR050237">
    <property type="entry name" value="ATP-dep_AMP-bd_enzyme"/>
</dbReference>
<evidence type="ECO:0000313" key="3">
    <source>
        <dbReference type="EMBL" id="MDR7306097.1"/>
    </source>
</evidence>
<sequence>MTTLPLLPGYDTCKTLAWRNGRGVSQAEFLADALALASRLPDTGHVFNLCKDRYWFSVALFAAISRGIVSLLQNSTAPKNMAALYADFPDAICVGEPDTAVPEHMPHVPVSQAGRPDFTAPLVVPQIPHRQVIARIFTSGSTGTPQAHTMRFGRMVHCAIAEAQRMWETVGQPCAVLGTVPPQHMFGLEATVLLPIFGGGQLSAGQPFFAADVASALAELPKPRLLVTTPFHLRKLMDANIKLPRVSAVLSATAPLSLELAQEVEAQLQAPMVEIYGSTETGALATRRPTRGTDWLTYSGITLQTDDQQTRAFAEHFDVPQLLNDVVELISPSQFRLLGRNSDMINIVGKRNSLAFLNQLLQSLPGVEDGVFYMHEGTSHQESESPRLLALVVAPKLQHKSADILAALRQHVDAVFLPRPLLFVDTLPRDANGKLSAVALAELIASHLNARH</sequence>
<reference evidence="3 4" key="1">
    <citation type="submission" date="2023-07" db="EMBL/GenBank/DDBJ databases">
        <title>Sorghum-associated microbial communities from plants grown in Nebraska, USA.</title>
        <authorList>
            <person name="Schachtman D."/>
        </authorList>
    </citation>
    <scope>NUCLEOTIDE SEQUENCE [LARGE SCALE GENOMIC DNA]</scope>
    <source>
        <strain evidence="3 4">BE308</strain>
    </source>
</reference>
<protein>
    <submittedName>
        <fullName evidence="3">Acyl-coenzyme A synthetase/AMP-(Fatty) acid ligase</fullName>
    </submittedName>
</protein>
<dbReference type="InterPro" id="IPR000873">
    <property type="entry name" value="AMP-dep_synth/lig_dom"/>
</dbReference>
<organism evidence="3 4">
    <name type="scientific">Rhodoferax saidenbachensis</name>
    <dbReference type="NCBI Taxonomy" id="1484693"/>
    <lineage>
        <taxon>Bacteria</taxon>
        <taxon>Pseudomonadati</taxon>
        <taxon>Pseudomonadota</taxon>
        <taxon>Betaproteobacteria</taxon>
        <taxon>Burkholderiales</taxon>
        <taxon>Comamonadaceae</taxon>
        <taxon>Rhodoferax</taxon>
    </lineage>
</organism>
<dbReference type="PANTHER" id="PTHR43767:SF8">
    <property type="entry name" value="LONG-CHAIN-FATTY-ACID--COA LIGASE"/>
    <property type="match status" value="1"/>
</dbReference>